<dbReference type="EMBL" id="JAPQKO010000005">
    <property type="protein sequence ID" value="KAJ5161206.1"/>
    <property type="molecule type" value="Genomic_DNA"/>
</dbReference>
<evidence type="ECO:0000256" key="2">
    <source>
        <dbReference type="SAM" id="MobiDB-lite"/>
    </source>
</evidence>
<dbReference type="Gene3D" id="3.40.50.1820">
    <property type="entry name" value="alpha/beta hydrolase"/>
    <property type="match status" value="1"/>
</dbReference>
<protein>
    <submittedName>
        <fullName evidence="4">Phospholipase/carboxylesterase/thioesterase</fullName>
    </submittedName>
</protein>
<evidence type="ECO:0000313" key="4">
    <source>
        <dbReference type="EMBL" id="KAJ5161206.1"/>
    </source>
</evidence>
<evidence type="ECO:0000256" key="1">
    <source>
        <dbReference type="ARBA" id="ARBA00006499"/>
    </source>
</evidence>
<dbReference type="PANTHER" id="PTHR10655">
    <property type="entry name" value="LYSOPHOSPHOLIPASE-RELATED"/>
    <property type="match status" value="1"/>
</dbReference>
<evidence type="ECO:0000313" key="5">
    <source>
        <dbReference type="Proteomes" id="UP001146351"/>
    </source>
</evidence>
<reference evidence="4" key="1">
    <citation type="submission" date="2022-11" db="EMBL/GenBank/DDBJ databases">
        <authorList>
            <person name="Petersen C."/>
        </authorList>
    </citation>
    <scope>NUCLEOTIDE SEQUENCE</scope>
    <source>
        <strain evidence="4">IBT 21917</strain>
    </source>
</reference>
<reference evidence="4" key="2">
    <citation type="journal article" date="2023" name="IMA Fungus">
        <title>Comparative genomic study of the Penicillium genus elucidates a diverse pangenome and 15 lateral gene transfer events.</title>
        <authorList>
            <person name="Petersen C."/>
            <person name="Sorensen T."/>
            <person name="Nielsen M.R."/>
            <person name="Sondergaard T.E."/>
            <person name="Sorensen J.L."/>
            <person name="Fitzpatrick D.A."/>
            <person name="Frisvad J.C."/>
            <person name="Nielsen K.L."/>
        </authorList>
    </citation>
    <scope>NUCLEOTIDE SEQUENCE</scope>
    <source>
        <strain evidence="4">IBT 21917</strain>
    </source>
</reference>
<feature type="compositionally biased region" description="Acidic residues" evidence="2">
    <location>
        <begin position="173"/>
        <end position="200"/>
    </location>
</feature>
<comment type="caution">
    <text evidence="4">The sequence shown here is derived from an EMBL/GenBank/DDBJ whole genome shotgun (WGS) entry which is preliminary data.</text>
</comment>
<feature type="region of interest" description="Disordered" evidence="2">
    <location>
        <begin position="166"/>
        <end position="229"/>
    </location>
</feature>
<dbReference type="GO" id="GO:0006631">
    <property type="term" value="P:fatty acid metabolic process"/>
    <property type="evidence" value="ECO:0007669"/>
    <property type="project" value="UniProtKB-KW"/>
</dbReference>
<dbReference type="PANTHER" id="PTHR10655:SF63">
    <property type="entry name" value="PHOSPHOLIPASE_CARBOXYLESTERASE_THIOESTERASE DOMAIN-CONTAINING PROTEIN"/>
    <property type="match status" value="1"/>
</dbReference>
<dbReference type="GO" id="GO:0072330">
    <property type="term" value="P:monocarboxylic acid biosynthetic process"/>
    <property type="evidence" value="ECO:0007669"/>
    <property type="project" value="UniProtKB-ARBA"/>
</dbReference>
<comment type="similarity">
    <text evidence="1">Belongs to the AB hydrolase superfamily. AB hydrolase 2 family.</text>
</comment>
<dbReference type="InterPro" id="IPR029058">
    <property type="entry name" value="AB_hydrolase_fold"/>
</dbReference>
<accession>A0A9W9LLA5</accession>
<dbReference type="InterPro" id="IPR050565">
    <property type="entry name" value="LYPA1-2/EST-like"/>
</dbReference>
<proteinExistence type="inferred from homology"/>
<keyword evidence="5" id="KW-1185">Reference proteome</keyword>
<dbReference type="Proteomes" id="UP001146351">
    <property type="component" value="Unassembled WGS sequence"/>
</dbReference>
<dbReference type="SUPFAM" id="SSF53474">
    <property type="entry name" value="alpha/beta-Hydrolases"/>
    <property type="match status" value="1"/>
</dbReference>
<dbReference type="GO" id="GO:0052689">
    <property type="term" value="F:carboxylic ester hydrolase activity"/>
    <property type="evidence" value="ECO:0007669"/>
    <property type="project" value="UniProtKB-KW"/>
</dbReference>
<dbReference type="GO" id="GO:0008474">
    <property type="term" value="F:palmitoyl-(protein) hydrolase activity"/>
    <property type="evidence" value="ECO:0007669"/>
    <property type="project" value="UniProtKB-EC"/>
</dbReference>
<organism evidence="4 5">
    <name type="scientific">Penicillium capsulatum</name>
    <dbReference type="NCBI Taxonomy" id="69766"/>
    <lineage>
        <taxon>Eukaryota</taxon>
        <taxon>Fungi</taxon>
        <taxon>Dikarya</taxon>
        <taxon>Ascomycota</taxon>
        <taxon>Pezizomycotina</taxon>
        <taxon>Eurotiomycetes</taxon>
        <taxon>Eurotiomycetidae</taxon>
        <taxon>Eurotiales</taxon>
        <taxon>Aspergillaceae</taxon>
        <taxon>Penicillium</taxon>
    </lineage>
</organism>
<dbReference type="OrthoDB" id="2418081at2759"/>
<dbReference type="Pfam" id="PF02230">
    <property type="entry name" value="Abhydrolase_2"/>
    <property type="match status" value="1"/>
</dbReference>
<evidence type="ECO:0000259" key="3">
    <source>
        <dbReference type="Pfam" id="PF02230"/>
    </source>
</evidence>
<dbReference type="InterPro" id="IPR003140">
    <property type="entry name" value="PLipase/COase/thioEstase"/>
</dbReference>
<dbReference type="GO" id="GO:0017000">
    <property type="term" value="P:antibiotic biosynthetic process"/>
    <property type="evidence" value="ECO:0007669"/>
    <property type="project" value="UniProtKB-ARBA"/>
</dbReference>
<sequence>MSNQAYPSPLTIPPLEEKHTHTLILLHGRGSNGERFGREFLSSANLQRRLPTVKFVFPTARKRRSTILKRIPINQWFDNYSLEDPGQRTDLQVEGLSETAQFLRGLIENEASILGDEGHRRVIVGGLSQGCAAAIFTLLGEMKPQMSQLREILQRDPQIHDDVELQGKNTNADDSDSSSDETDLDESEDSKDDASEDAYSDTDHSGDPFARDTPEHNEFNPFSTTDDVPLPVQALNHVRDILDLAPLHEEQPHDQTPVFLGHGSADPKVSVDLGQKMARLLSEVLGMDVTWKAYQDFGHWYKVPDEIDDILCFLQLKVNLPVMELGDTRSMVEN</sequence>
<gene>
    <name evidence="4" type="ORF">N7492_006598</name>
</gene>
<dbReference type="GO" id="GO:0005737">
    <property type="term" value="C:cytoplasm"/>
    <property type="evidence" value="ECO:0007669"/>
    <property type="project" value="TreeGrafter"/>
</dbReference>
<name>A0A9W9LLA5_9EURO</name>
<dbReference type="AlphaFoldDB" id="A0A9W9LLA5"/>
<feature type="compositionally biased region" description="Basic and acidic residues" evidence="2">
    <location>
        <begin position="201"/>
        <end position="218"/>
    </location>
</feature>
<feature type="domain" description="Phospholipase/carboxylesterase/thioesterase" evidence="3">
    <location>
        <begin position="16"/>
        <end position="143"/>
    </location>
</feature>